<evidence type="ECO:0000313" key="2">
    <source>
        <dbReference type="Proteomes" id="UP001161065"/>
    </source>
</evidence>
<comment type="caution">
    <text evidence="1">The sequence shown here is derived from an EMBL/GenBank/DDBJ whole genome shotgun (WGS) entry which is preliminary data.</text>
</comment>
<dbReference type="EMBL" id="JAOCEK010000044">
    <property type="protein sequence ID" value="MDH1337521.1"/>
    <property type="molecule type" value="Genomic_DNA"/>
</dbReference>
<proteinExistence type="predicted"/>
<reference evidence="1" key="1">
    <citation type="submission" date="2022-09" db="EMBL/GenBank/DDBJ databases">
        <title>Intensive care unit water sources are persistently colonized with multi-drug resistant bacteria and are the site of extensive horizontal gene transfer of antibiotic resistance genes.</title>
        <authorList>
            <person name="Diorio-Toth L."/>
        </authorList>
    </citation>
    <scope>NUCLEOTIDE SEQUENCE</scope>
    <source>
        <strain evidence="1">GD03832</strain>
    </source>
</reference>
<accession>A0AA42Q851</accession>
<name>A0AA42Q851_9BURK</name>
<protein>
    <submittedName>
        <fullName evidence="1">Uncharacterized protein</fullName>
    </submittedName>
</protein>
<evidence type="ECO:0000313" key="1">
    <source>
        <dbReference type="EMBL" id="MDH1337521.1"/>
    </source>
</evidence>
<feature type="non-terminal residue" evidence="1">
    <location>
        <position position="1"/>
    </location>
</feature>
<gene>
    <name evidence="1" type="ORF">N5D63_25645</name>
</gene>
<organism evidence="1 2">
    <name type="scientific">Comamonas thiooxydans</name>
    <dbReference type="NCBI Taxonomy" id="363952"/>
    <lineage>
        <taxon>Bacteria</taxon>
        <taxon>Pseudomonadati</taxon>
        <taxon>Pseudomonadota</taxon>
        <taxon>Betaproteobacteria</taxon>
        <taxon>Burkholderiales</taxon>
        <taxon>Comamonadaceae</taxon>
        <taxon>Comamonas</taxon>
    </lineage>
</organism>
<dbReference type="Proteomes" id="UP001161065">
    <property type="component" value="Unassembled WGS sequence"/>
</dbReference>
<sequence length="90" mass="9683">SHFDKPGLVARHLPLPGMDRQIYMVRKRERSLSLVAEALYQLMQDMPPSNSSYGLALTANIDKPPASTGGQAFGAETGLSWIAAWAPATG</sequence>
<dbReference type="AlphaFoldDB" id="A0AA42Q851"/>